<evidence type="ECO:0000256" key="5">
    <source>
        <dbReference type="ARBA" id="ARBA00023136"/>
    </source>
</evidence>
<accession>A0ABY8PS56</accession>
<dbReference type="EMBL" id="CP069362">
    <property type="protein sequence ID" value="WGS65455.1"/>
    <property type="molecule type" value="Genomic_DNA"/>
</dbReference>
<feature type="transmembrane region" description="Helical" evidence="6">
    <location>
        <begin position="6"/>
        <end position="32"/>
    </location>
</feature>
<evidence type="ECO:0000313" key="7">
    <source>
        <dbReference type="EMBL" id="WGS65455.1"/>
    </source>
</evidence>
<evidence type="ECO:0000256" key="3">
    <source>
        <dbReference type="ARBA" id="ARBA00022692"/>
    </source>
</evidence>
<protein>
    <submittedName>
        <fullName evidence="7">OadG family protein</fullName>
    </submittedName>
</protein>
<keyword evidence="2" id="KW-1003">Cell membrane</keyword>
<keyword evidence="5 6" id="KW-0472">Membrane</keyword>
<sequence length="123" mass="13962">MGNVLSITFVGIVIVFLVLFILSMFFVFFRFLSPTNEKKVKKEINIPHQNPKPVNNIELSKEIEDDSELVAAIMGAITMAMGNKSYKIKSIKPATIMKNKKYSMWGMLPPVVTWRAKRLGGRK</sequence>
<comment type="subcellular location">
    <subcellularLocation>
        <location evidence="1">Cell membrane</location>
    </subcellularLocation>
</comment>
<proteinExistence type="predicted"/>
<keyword evidence="8" id="KW-1185">Reference proteome</keyword>
<organism evidence="7 8">
    <name type="scientific">Marinitoga aeolica</name>
    <dbReference type="NCBI Taxonomy" id="2809031"/>
    <lineage>
        <taxon>Bacteria</taxon>
        <taxon>Thermotogati</taxon>
        <taxon>Thermotogota</taxon>
        <taxon>Thermotogae</taxon>
        <taxon>Petrotogales</taxon>
        <taxon>Petrotogaceae</taxon>
        <taxon>Marinitoga</taxon>
    </lineage>
</organism>
<evidence type="ECO:0000256" key="6">
    <source>
        <dbReference type="SAM" id="Phobius"/>
    </source>
</evidence>
<gene>
    <name evidence="7" type="ORF">JRV97_02540</name>
</gene>
<evidence type="ECO:0000313" key="8">
    <source>
        <dbReference type="Proteomes" id="UP001232493"/>
    </source>
</evidence>
<keyword evidence="3 6" id="KW-0812">Transmembrane</keyword>
<reference evidence="7 8" key="1">
    <citation type="submission" date="2021-02" db="EMBL/GenBank/DDBJ databases">
        <title>Characterization of Marinitoga sp. nov. str. BP5-C20A.</title>
        <authorList>
            <person name="Erauso G."/>
            <person name="Postec A."/>
        </authorList>
    </citation>
    <scope>NUCLEOTIDE SEQUENCE [LARGE SCALE GENOMIC DNA]</scope>
    <source>
        <strain evidence="7 8">BP5-C20A</strain>
    </source>
</reference>
<dbReference type="RefSeq" id="WP_280999897.1">
    <property type="nucleotide sequence ID" value="NZ_CP069362.1"/>
</dbReference>
<dbReference type="Proteomes" id="UP001232493">
    <property type="component" value="Chromosome"/>
</dbReference>
<evidence type="ECO:0000256" key="2">
    <source>
        <dbReference type="ARBA" id="ARBA00022475"/>
    </source>
</evidence>
<evidence type="ECO:0000256" key="1">
    <source>
        <dbReference type="ARBA" id="ARBA00004236"/>
    </source>
</evidence>
<evidence type="ECO:0000256" key="4">
    <source>
        <dbReference type="ARBA" id="ARBA00022989"/>
    </source>
</evidence>
<dbReference type="Pfam" id="PF04277">
    <property type="entry name" value="OAD_gamma"/>
    <property type="match status" value="1"/>
</dbReference>
<name>A0ABY8PS56_9BACT</name>
<dbReference type="InterPro" id="IPR005899">
    <property type="entry name" value="Na_pump_deCOase"/>
</dbReference>
<keyword evidence="4 6" id="KW-1133">Transmembrane helix</keyword>